<dbReference type="Proteomes" id="UP000199345">
    <property type="component" value="Unassembled WGS sequence"/>
</dbReference>
<reference evidence="2" key="1">
    <citation type="submission" date="2016-10" db="EMBL/GenBank/DDBJ databases">
        <authorList>
            <person name="Varghese N."/>
            <person name="Submissions S."/>
        </authorList>
    </citation>
    <scope>NUCLEOTIDE SEQUENCE [LARGE SCALE GENOMIC DNA]</scope>
    <source>
        <strain evidence="2">Nm71</strain>
    </source>
</reference>
<name>A0A1I0AHI8_9PROT</name>
<dbReference type="AlphaFoldDB" id="A0A1I0AHI8"/>
<gene>
    <name evidence="1" type="ORF">SAMN05216326_10756</name>
</gene>
<protein>
    <submittedName>
        <fullName evidence="1">Uncharacterized protein</fullName>
    </submittedName>
</protein>
<evidence type="ECO:0000313" key="1">
    <source>
        <dbReference type="EMBL" id="SES93740.1"/>
    </source>
</evidence>
<accession>A0A1I0AHI8</accession>
<proteinExistence type="predicted"/>
<dbReference type="EMBL" id="FOIA01000007">
    <property type="protein sequence ID" value="SES93740.1"/>
    <property type="molecule type" value="Genomic_DNA"/>
</dbReference>
<organism evidence="1 2">
    <name type="scientific">Nitrosomonas marina</name>
    <dbReference type="NCBI Taxonomy" id="917"/>
    <lineage>
        <taxon>Bacteria</taxon>
        <taxon>Pseudomonadati</taxon>
        <taxon>Pseudomonadota</taxon>
        <taxon>Betaproteobacteria</taxon>
        <taxon>Nitrosomonadales</taxon>
        <taxon>Nitrosomonadaceae</taxon>
        <taxon>Nitrosomonas</taxon>
    </lineage>
</organism>
<keyword evidence="2" id="KW-1185">Reference proteome</keyword>
<sequence>MCIVLQDLTPNFKFMTPNLQIFDPKFSRHNYQNQMFE</sequence>
<evidence type="ECO:0000313" key="2">
    <source>
        <dbReference type="Proteomes" id="UP000199345"/>
    </source>
</evidence>